<evidence type="ECO:0000313" key="9">
    <source>
        <dbReference type="Proteomes" id="UP000021210"/>
    </source>
</evidence>
<dbReference type="InterPro" id="IPR050773">
    <property type="entry name" value="CbxX/CfxQ_RuBisCO_ESX"/>
</dbReference>
<dbReference type="InterPro" id="IPR023835">
    <property type="entry name" value="T7SS_EccA"/>
</dbReference>
<sequence length="738" mass="80663">MDIRERVGQRGWAAQDVASATRIDPELESRFATCCRALGLSVNDRRRPADLPAARYGFTSLCRTAQDQCDVWVGLAAAGGATVDVLEAISETTATAGHLQHAVNLHPGDLTFTYDTGLYLEFRAGGPDDYHLAYAAALVDKGEYDKANELIAAVTARRPGWFNARWVAVAMQNRAQRWADVVSLLTPVVTDESLDPTTSHAVRITLGIALAKLGMVNPALSYLEDPSGPIEVAATDGALAKALNLRHHGDEETATEVLQDLYAANPENAEIEHALTDPSVGLHTTTSARIAARTDPWDPETEPSEEDFIDPEAHERKAILLAEAEQQLSEFIGLEQVKDQVARLKSSVAMALRRQDRGLAVGHRTHHLVFAGPPGTGKTTIARVVAKIYCGLGLLKRENVREVHRADLIGQHIGETEAKTNAVIDSALDGVLFLDEAYALVSTGAKNDFGLVAIDTLLARMENDRDRLVVIVAGYRAELDQFLDTNEGLRSRFTRSINFPSYAPSELVEIAAAMASVRDSKFDEGAEAELLTAFSAMCAAEAPDTRGIARRSIDVAGNGRFVRNVVERSEEEREHRLDNSGAEEFSDDDLMTVTVEDVRASVEAIVAGLGLSASGRRSRNERQSRQQRELRAPGLRVTHSGQREPRTAEVPPRIRYRPSGHRVAICHAAHRIRCSAARCPDARGSAAHPIARLRHGGGRRRHRPGRMLRVQPAAAVRYRRNRPDSGRPFHGRALCACW</sequence>
<dbReference type="GO" id="GO:0005524">
    <property type="term" value="F:ATP binding"/>
    <property type="evidence" value="ECO:0007669"/>
    <property type="project" value="UniProtKB-KW"/>
</dbReference>
<gene>
    <name evidence="8" type="primary">eccA</name>
    <name evidence="8" type="ORF">I542_0916</name>
</gene>
<dbReference type="InterPro" id="IPR049078">
    <property type="entry name" value="T7SS_EccA1-like_N"/>
</dbReference>
<dbReference type="GO" id="GO:0005737">
    <property type="term" value="C:cytoplasm"/>
    <property type="evidence" value="ECO:0007669"/>
    <property type="project" value="UniProtKB-SubCell"/>
</dbReference>
<proteinExistence type="inferred from homology"/>
<evidence type="ECO:0000256" key="5">
    <source>
        <dbReference type="ARBA" id="ARBA00022840"/>
    </source>
</evidence>
<dbReference type="InterPro" id="IPR011990">
    <property type="entry name" value="TPR-like_helical_dom_sf"/>
</dbReference>
<dbReference type="Gene3D" id="1.10.8.60">
    <property type="match status" value="1"/>
</dbReference>
<dbReference type="Gene3D" id="1.25.40.10">
    <property type="entry name" value="Tetratricopeptide repeat domain"/>
    <property type="match status" value="1"/>
</dbReference>
<feature type="compositionally biased region" description="Basic and acidic residues" evidence="6">
    <location>
        <begin position="618"/>
        <end position="631"/>
    </location>
</feature>
<dbReference type="Pfam" id="PF17866">
    <property type="entry name" value="AAA_lid_6"/>
    <property type="match status" value="1"/>
</dbReference>
<dbReference type="InterPro" id="IPR003593">
    <property type="entry name" value="AAA+_ATPase"/>
</dbReference>
<dbReference type="CDD" id="cd00009">
    <property type="entry name" value="AAA"/>
    <property type="match status" value="1"/>
</dbReference>
<dbReference type="FunFam" id="3.40.50.300:FF:000216">
    <property type="entry name" value="Type VII secretion ATPase EccA"/>
    <property type="match status" value="1"/>
</dbReference>
<reference evidence="8 9" key="1">
    <citation type="submission" date="2013-12" db="EMBL/GenBank/DDBJ databases">
        <authorList>
            <person name="Zelazny A."/>
            <person name="Olivier K."/>
            <person name="Holland S."/>
            <person name="Lenaerts A."/>
            <person name="Ordway D."/>
            <person name="DeGroote M.A."/>
            <person name="Parker T."/>
            <person name="Sizemore C."/>
            <person name="Tallon L.J."/>
            <person name="Sadzewicz L.K."/>
            <person name="Sengamalay N."/>
            <person name="Fraser C.M."/>
            <person name="Hine E."/>
            <person name="Shefchek K.A."/>
            <person name="Das S.P."/>
            <person name="Tettelin H."/>
        </authorList>
    </citation>
    <scope>NUCLEOTIDE SEQUENCE [LARGE SCALE GENOMIC DNA]</scope>
    <source>
        <strain evidence="8 9">1948</strain>
    </source>
</reference>
<keyword evidence="5" id="KW-0067">ATP-binding</keyword>
<dbReference type="AlphaFoldDB" id="A0A829QE35"/>
<evidence type="ECO:0000259" key="7">
    <source>
        <dbReference type="SMART" id="SM00382"/>
    </source>
</evidence>
<dbReference type="InterPro" id="IPR003959">
    <property type="entry name" value="ATPase_AAA_core"/>
</dbReference>
<name>A0A829QE35_9MYCO</name>
<comment type="similarity">
    <text evidence="2">Belongs to the CbxX/CfxQ family.</text>
</comment>
<dbReference type="InterPro" id="IPR041627">
    <property type="entry name" value="AAA_lid_6"/>
</dbReference>
<dbReference type="GO" id="GO:0016887">
    <property type="term" value="F:ATP hydrolysis activity"/>
    <property type="evidence" value="ECO:0007669"/>
    <property type="project" value="InterPro"/>
</dbReference>
<protein>
    <submittedName>
        <fullName evidence="8">Type VII secretion AAA-ATPase EccA</fullName>
    </submittedName>
</protein>
<evidence type="ECO:0000313" key="8">
    <source>
        <dbReference type="EMBL" id="EUA60780.1"/>
    </source>
</evidence>
<dbReference type="Pfam" id="PF00004">
    <property type="entry name" value="AAA"/>
    <property type="match status" value="1"/>
</dbReference>
<accession>A0A829QE35</accession>
<evidence type="ECO:0000256" key="4">
    <source>
        <dbReference type="ARBA" id="ARBA00022741"/>
    </source>
</evidence>
<comment type="subcellular location">
    <subcellularLocation>
        <location evidence="1">Cytoplasm</location>
    </subcellularLocation>
</comment>
<dbReference type="InterPro" id="IPR027417">
    <property type="entry name" value="P-loop_NTPase"/>
</dbReference>
<dbReference type="InterPro" id="IPR000641">
    <property type="entry name" value="CbxX/CfxQ"/>
</dbReference>
<evidence type="ECO:0000256" key="3">
    <source>
        <dbReference type="ARBA" id="ARBA00022490"/>
    </source>
</evidence>
<keyword evidence="3" id="KW-0963">Cytoplasm</keyword>
<comment type="caution">
    <text evidence="8">The sequence shown here is derived from an EMBL/GenBank/DDBJ whole genome shotgun (WGS) entry which is preliminary data.</text>
</comment>
<dbReference type="SUPFAM" id="SSF48452">
    <property type="entry name" value="TPR-like"/>
    <property type="match status" value="1"/>
</dbReference>
<keyword evidence="4" id="KW-0547">Nucleotide-binding</keyword>
<dbReference type="Proteomes" id="UP000021210">
    <property type="component" value="Unassembled WGS sequence"/>
</dbReference>
<dbReference type="NCBIfam" id="TIGR03922">
    <property type="entry name" value="T7SS_EccA"/>
    <property type="match status" value="1"/>
</dbReference>
<evidence type="ECO:0000256" key="2">
    <source>
        <dbReference type="ARBA" id="ARBA00010378"/>
    </source>
</evidence>
<dbReference type="SUPFAM" id="SSF52540">
    <property type="entry name" value="P-loop containing nucleoside triphosphate hydrolases"/>
    <property type="match status" value="1"/>
</dbReference>
<feature type="region of interest" description="Disordered" evidence="6">
    <location>
        <begin position="613"/>
        <end position="648"/>
    </location>
</feature>
<feature type="domain" description="AAA+ ATPase" evidence="7">
    <location>
        <begin position="364"/>
        <end position="503"/>
    </location>
</feature>
<evidence type="ECO:0000256" key="6">
    <source>
        <dbReference type="SAM" id="MobiDB-lite"/>
    </source>
</evidence>
<dbReference type="SMART" id="SM00382">
    <property type="entry name" value="AAA"/>
    <property type="match status" value="1"/>
</dbReference>
<dbReference type="Gene3D" id="3.40.50.300">
    <property type="entry name" value="P-loop containing nucleotide triphosphate hydrolases"/>
    <property type="match status" value="1"/>
</dbReference>
<dbReference type="EMBL" id="JAOH01000002">
    <property type="protein sequence ID" value="EUA60780.1"/>
    <property type="molecule type" value="Genomic_DNA"/>
</dbReference>
<evidence type="ECO:0000256" key="1">
    <source>
        <dbReference type="ARBA" id="ARBA00004496"/>
    </source>
</evidence>
<dbReference type="PANTHER" id="PTHR43392:SF2">
    <property type="entry name" value="AAA-TYPE ATPASE FAMILY PROTEIN _ ANKYRIN REPEAT FAMILY PROTEIN"/>
    <property type="match status" value="1"/>
</dbReference>
<organism evidence="8 9">
    <name type="scientific">Mycobacteroides abscessus 1948</name>
    <dbReference type="NCBI Taxonomy" id="1299323"/>
    <lineage>
        <taxon>Bacteria</taxon>
        <taxon>Bacillati</taxon>
        <taxon>Actinomycetota</taxon>
        <taxon>Actinomycetes</taxon>
        <taxon>Mycobacteriales</taxon>
        <taxon>Mycobacteriaceae</taxon>
        <taxon>Mycobacteroides</taxon>
        <taxon>Mycobacteroides abscessus</taxon>
    </lineage>
</organism>
<dbReference type="PANTHER" id="PTHR43392">
    <property type="entry name" value="AAA-TYPE ATPASE FAMILY PROTEIN / ANKYRIN REPEAT FAMILY PROTEIN"/>
    <property type="match status" value="1"/>
</dbReference>
<dbReference type="PRINTS" id="PR00819">
    <property type="entry name" value="CBXCFQXSUPER"/>
</dbReference>
<dbReference type="Pfam" id="PF21545">
    <property type="entry name" value="T7SS_EccA1_N"/>
    <property type="match status" value="1"/>
</dbReference>